<dbReference type="SUPFAM" id="SSF49854">
    <property type="entry name" value="Spermadhesin, CUB domain"/>
    <property type="match status" value="1"/>
</dbReference>
<dbReference type="Proteomes" id="UP000747542">
    <property type="component" value="Unassembled WGS sequence"/>
</dbReference>
<comment type="caution">
    <text evidence="6">The sequence shown here is derived from an EMBL/GenBank/DDBJ whole genome shotgun (WGS) entry which is preliminary data.</text>
</comment>
<dbReference type="AlphaFoldDB" id="A0A8J5KRF2"/>
<accession>A0A8J5KRF2</accession>
<name>A0A8J5KRF2_HOMAM</name>
<sequence length="432" mass="48100">MNILFQVVVVNVLTRSHCLPKNGVTVENDVTVFLHRGDVTGALCWGRIPLLRDSAEQLGIHENESSIWDSVEVAQLDGFVILVIRPVGPAHDFNVSIPEVHLSQLRDSLNSSVVTEEIDEYTQTMSTSWDIIGPGYLDDVVPPLQVGSVGSGVSDILRHVASRSLPVKCGFYTLSPRNPLSIQTPRFPRPYPHNNRCTWKLQNTVNEQIFFFLRYYGRNGPTNDIFRDTSVKLFFKSNYKKSSLGFLCLLVDLLRARLGMLKRTTKNPEVTMTAVDIVLYPTYTFADDLALIKLSDAISITNTVRPICIPDITFKSESFQGKTLKVAGWGKTENGKLSDSLRKLERDGMDAAKCKLVFGSYITEHHFCTTGPGVKHICLGDSGGPVMMLKGQRFVLVGVISFVASLNCKGNYPDGHVSVAHFRDWIRKVTGY</sequence>
<keyword evidence="1" id="KW-1015">Disulfide bond</keyword>
<keyword evidence="7" id="KW-1185">Reference proteome</keyword>
<dbReference type="SMART" id="SM00020">
    <property type="entry name" value="Tryp_SPc"/>
    <property type="match status" value="1"/>
</dbReference>
<feature type="domain" description="CUB" evidence="4">
    <location>
        <begin position="169"/>
        <end position="202"/>
    </location>
</feature>
<dbReference type="GO" id="GO:0004252">
    <property type="term" value="F:serine-type endopeptidase activity"/>
    <property type="evidence" value="ECO:0007669"/>
    <property type="project" value="InterPro"/>
</dbReference>
<dbReference type="InterPro" id="IPR035914">
    <property type="entry name" value="Sperma_CUB_dom_sf"/>
</dbReference>
<dbReference type="CDD" id="cd00190">
    <property type="entry name" value="Tryp_SPc"/>
    <property type="match status" value="1"/>
</dbReference>
<dbReference type="InterPro" id="IPR051487">
    <property type="entry name" value="Ser/Thr_Proteases_Immune/Dev"/>
</dbReference>
<evidence type="ECO:0000256" key="2">
    <source>
        <dbReference type="ARBA" id="ARBA00024195"/>
    </source>
</evidence>
<dbReference type="Pfam" id="PF00089">
    <property type="entry name" value="Trypsin"/>
    <property type="match status" value="1"/>
</dbReference>
<dbReference type="GO" id="GO:0006508">
    <property type="term" value="P:proteolysis"/>
    <property type="evidence" value="ECO:0007669"/>
    <property type="project" value="InterPro"/>
</dbReference>
<evidence type="ECO:0000256" key="3">
    <source>
        <dbReference type="PROSITE-ProRule" id="PRU00059"/>
    </source>
</evidence>
<evidence type="ECO:0000313" key="6">
    <source>
        <dbReference type="EMBL" id="KAG7171444.1"/>
    </source>
</evidence>
<evidence type="ECO:0000256" key="1">
    <source>
        <dbReference type="ARBA" id="ARBA00023157"/>
    </source>
</evidence>
<dbReference type="InterPro" id="IPR001254">
    <property type="entry name" value="Trypsin_dom"/>
</dbReference>
<dbReference type="InterPro" id="IPR000859">
    <property type="entry name" value="CUB_dom"/>
</dbReference>
<evidence type="ECO:0000313" key="7">
    <source>
        <dbReference type="Proteomes" id="UP000747542"/>
    </source>
</evidence>
<dbReference type="Gene3D" id="2.40.10.10">
    <property type="entry name" value="Trypsin-like serine proteases"/>
    <property type="match status" value="1"/>
</dbReference>
<evidence type="ECO:0000259" key="5">
    <source>
        <dbReference type="PROSITE" id="PS50240"/>
    </source>
</evidence>
<gene>
    <name evidence="6" type="primary">PPAF1-L</name>
    <name evidence="6" type="ORF">Hamer_G018559</name>
</gene>
<proteinExistence type="inferred from homology"/>
<protein>
    <submittedName>
        <fullName evidence="6">Phenoloxidase-activating factor 1-like</fullName>
    </submittedName>
</protein>
<dbReference type="PROSITE" id="PS50240">
    <property type="entry name" value="TRYPSIN_DOM"/>
    <property type="match status" value="1"/>
</dbReference>
<feature type="domain" description="Peptidase S1" evidence="5">
    <location>
        <begin position="248"/>
        <end position="431"/>
    </location>
</feature>
<reference evidence="6" key="1">
    <citation type="journal article" date="2021" name="Sci. Adv.">
        <title>The American lobster genome reveals insights on longevity, neural, and immune adaptations.</title>
        <authorList>
            <person name="Polinski J.M."/>
            <person name="Zimin A.V."/>
            <person name="Clark K.F."/>
            <person name="Kohn A.B."/>
            <person name="Sadowski N."/>
            <person name="Timp W."/>
            <person name="Ptitsyn A."/>
            <person name="Khanna P."/>
            <person name="Romanova D.Y."/>
            <person name="Williams P."/>
            <person name="Greenwood S.J."/>
            <person name="Moroz L.L."/>
            <person name="Walt D.R."/>
            <person name="Bodnar A.G."/>
        </authorList>
    </citation>
    <scope>NUCLEOTIDE SEQUENCE</scope>
    <source>
        <strain evidence="6">GMGI-L3</strain>
    </source>
</reference>
<organism evidence="6 7">
    <name type="scientific">Homarus americanus</name>
    <name type="common">American lobster</name>
    <dbReference type="NCBI Taxonomy" id="6706"/>
    <lineage>
        <taxon>Eukaryota</taxon>
        <taxon>Metazoa</taxon>
        <taxon>Ecdysozoa</taxon>
        <taxon>Arthropoda</taxon>
        <taxon>Crustacea</taxon>
        <taxon>Multicrustacea</taxon>
        <taxon>Malacostraca</taxon>
        <taxon>Eumalacostraca</taxon>
        <taxon>Eucarida</taxon>
        <taxon>Decapoda</taxon>
        <taxon>Pleocyemata</taxon>
        <taxon>Astacidea</taxon>
        <taxon>Nephropoidea</taxon>
        <taxon>Nephropidae</taxon>
        <taxon>Homarus</taxon>
    </lineage>
</organism>
<comment type="similarity">
    <text evidence="2">Belongs to the peptidase S1 family. CLIP subfamily.</text>
</comment>
<dbReference type="EMBL" id="JAHLQT010012106">
    <property type="protein sequence ID" value="KAG7171444.1"/>
    <property type="molecule type" value="Genomic_DNA"/>
</dbReference>
<dbReference type="SUPFAM" id="SSF50494">
    <property type="entry name" value="Trypsin-like serine proteases"/>
    <property type="match status" value="1"/>
</dbReference>
<dbReference type="InterPro" id="IPR043504">
    <property type="entry name" value="Peptidase_S1_PA_chymotrypsin"/>
</dbReference>
<comment type="caution">
    <text evidence="3">Lacks conserved residue(s) required for the propagation of feature annotation.</text>
</comment>
<dbReference type="PANTHER" id="PTHR24256">
    <property type="entry name" value="TRYPTASE-RELATED"/>
    <property type="match status" value="1"/>
</dbReference>
<evidence type="ECO:0000259" key="4">
    <source>
        <dbReference type="PROSITE" id="PS01180"/>
    </source>
</evidence>
<dbReference type="InterPro" id="IPR009003">
    <property type="entry name" value="Peptidase_S1_PA"/>
</dbReference>
<dbReference type="PROSITE" id="PS01180">
    <property type="entry name" value="CUB"/>
    <property type="match status" value="1"/>
</dbReference>